<dbReference type="EMBL" id="MRCU01000010">
    <property type="protein sequence ID" value="RKK10736.1"/>
    <property type="molecule type" value="Genomic_DNA"/>
</dbReference>
<gene>
    <name evidence="2" type="ORF">BFJ65_g14731</name>
</gene>
<dbReference type="InterPro" id="IPR036409">
    <property type="entry name" value="Aldolase_II/adducin_N_sf"/>
</dbReference>
<feature type="domain" description="Class II aldolase/adducin N-terminal" evidence="1">
    <location>
        <begin position="8"/>
        <end position="38"/>
    </location>
</feature>
<dbReference type="AlphaFoldDB" id="A0A3L6N082"/>
<accession>A0A3L6N082</accession>
<dbReference type="SUPFAM" id="SSF53639">
    <property type="entry name" value="AraD/HMP-PK domain-like"/>
    <property type="match status" value="1"/>
</dbReference>
<dbReference type="InterPro" id="IPR001303">
    <property type="entry name" value="Aldolase_II/adducin_N"/>
</dbReference>
<protein>
    <recommendedName>
        <fullName evidence="1">Class II aldolase/adducin N-terminal domain-containing protein</fullName>
    </recommendedName>
</protein>
<evidence type="ECO:0000313" key="2">
    <source>
        <dbReference type="EMBL" id="RKK10736.1"/>
    </source>
</evidence>
<evidence type="ECO:0000313" key="3">
    <source>
        <dbReference type="Proteomes" id="UP000270866"/>
    </source>
</evidence>
<dbReference type="Proteomes" id="UP000270866">
    <property type="component" value="Unassembled WGS sequence"/>
</dbReference>
<dbReference type="Pfam" id="PF00596">
    <property type="entry name" value="Aldolase_II"/>
    <property type="match status" value="1"/>
</dbReference>
<organism evidence="2 3">
    <name type="scientific">Fusarium oxysporum f. sp. cepae</name>
    <dbReference type="NCBI Taxonomy" id="396571"/>
    <lineage>
        <taxon>Eukaryota</taxon>
        <taxon>Fungi</taxon>
        <taxon>Dikarya</taxon>
        <taxon>Ascomycota</taxon>
        <taxon>Pezizomycotina</taxon>
        <taxon>Sordariomycetes</taxon>
        <taxon>Hypocreomycetidae</taxon>
        <taxon>Hypocreales</taxon>
        <taxon>Nectriaceae</taxon>
        <taxon>Fusarium</taxon>
        <taxon>Fusarium oxysporum species complex</taxon>
    </lineage>
</organism>
<sequence>MPLYEFPLRNHGLLTVGQTVDEAAFLMTSMEKSCQVQLLAEAAAANGIPKRLISDEEARFNYDAESDPDLCYAEFQAYYNLEDKLTGGEFKD</sequence>
<dbReference type="InterPro" id="IPR051017">
    <property type="entry name" value="Aldolase-II_Adducin_sf"/>
</dbReference>
<dbReference type="Gene3D" id="3.40.225.10">
    <property type="entry name" value="Class II aldolase/adducin N-terminal domain"/>
    <property type="match status" value="1"/>
</dbReference>
<reference evidence="2 3" key="1">
    <citation type="journal article" date="2018" name="Sci. Rep.">
        <title>Characterisation of pathogen-specific regions and novel effector candidates in Fusarium oxysporum f. sp. cepae.</title>
        <authorList>
            <person name="Armitage A.D."/>
            <person name="Taylor A."/>
            <person name="Sobczyk M.K."/>
            <person name="Baxter L."/>
            <person name="Greenfield B.P."/>
            <person name="Bates H.J."/>
            <person name="Wilson F."/>
            <person name="Jackson A.C."/>
            <person name="Ott S."/>
            <person name="Harrison R.J."/>
            <person name="Clarkson J.P."/>
        </authorList>
    </citation>
    <scope>NUCLEOTIDE SEQUENCE [LARGE SCALE GENOMIC DNA]</scope>
    <source>
        <strain evidence="2 3">FoC_Fus2</strain>
    </source>
</reference>
<dbReference type="GO" id="GO:0005856">
    <property type="term" value="C:cytoskeleton"/>
    <property type="evidence" value="ECO:0007669"/>
    <property type="project" value="TreeGrafter"/>
</dbReference>
<proteinExistence type="predicted"/>
<comment type="caution">
    <text evidence="2">The sequence shown here is derived from an EMBL/GenBank/DDBJ whole genome shotgun (WGS) entry which is preliminary data.</text>
</comment>
<dbReference type="PANTHER" id="PTHR10672:SF25">
    <property type="entry name" value="MEIOTICALLY UP-REGULATED GENE 14 PROTEIN"/>
    <property type="match status" value="1"/>
</dbReference>
<dbReference type="PANTHER" id="PTHR10672">
    <property type="entry name" value="ADDUCIN"/>
    <property type="match status" value="1"/>
</dbReference>
<name>A0A3L6N082_FUSOX</name>
<dbReference type="GO" id="GO:0051015">
    <property type="term" value="F:actin filament binding"/>
    <property type="evidence" value="ECO:0007669"/>
    <property type="project" value="TreeGrafter"/>
</dbReference>
<evidence type="ECO:0000259" key="1">
    <source>
        <dbReference type="Pfam" id="PF00596"/>
    </source>
</evidence>